<comment type="function">
    <text evidence="4">Has an important function as a repair enzyme for proteins that have been inactivated by oxidation. Catalyzes the reversible oxidation-reduction of methionine sulfoxide in proteins to methionine.</text>
</comment>
<evidence type="ECO:0000256" key="2">
    <source>
        <dbReference type="ARBA" id="ARBA00047806"/>
    </source>
</evidence>
<comment type="caution">
    <text evidence="6">The sequence shown here is derived from an EMBL/GenBank/DDBJ whole genome shotgun (WGS) entry which is preliminary data.</text>
</comment>
<dbReference type="GO" id="GO:0033744">
    <property type="term" value="F:L-methionine:thioredoxin-disulfide S-oxidoreductase activity"/>
    <property type="evidence" value="ECO:0007669"/>
    <property type="project" value="RHEA"/>
</dbReference>
<organism evidence="6 7">
    <name type="scientific">Coraliomargarita sinensis</name>
    <dbReference type="NCBI Taxonomy" id="2174842"/>
    <lineage>
        <taxon>Bacteria</taxon>
        <taxon>Pseudomonadati</taxon>
        <taxon>Verrucomicrobiota</taxon>
        <taxon>Opitutia</taxon>
        <taxon>Puniceicoccales</taxon>
        <taxon>Coraliomargaritaceae</taxon>
        <taxon>Coraliomargarita</taxon>
    </lineage>
</organism>
<keyword evidence="1 4" id="KW-0560">Oxidoreductase</keyword>
<dbReference type="FunCoup" id="A0A317ZH51">
    <property type="interactions" value="432"/>
</dbReference>
<comment type="catalytic activity">
    <reaction evidence="3 4">
        <text>[thioredoxin]-disulfide + L-methionine + H2O = L-methionine (S)-S-oxide + [thioredoxin]-dithiol</text>
        <dbReference type="Rhea" id="RHEA:19993"/>
        <dbReference type="Rhea" id="RHEA-COMP:10698"/>
        <dbReference type="Rhea" id="RHEA-COMP:10700"/>
        <dbReference type="ChEBI" id="CHEBI:15377"/>
        <dbReference type="ChEBI" id="CHEBI:29950"/>
        <dbReference type="ChEBI" id="CHEBI:50058"/>
        <dbReference type="ChEBI" id="CHEBI:57844"/>
        <dbReference type="ChEBI" id="CHEBI:58772"/>
        <dbReference type="EC" id="1.8.4.11"/>
    </reaction>
</comment>
<protein>
    <recommendedName>
        <fullName evidence="4">Peptide methionine sulfoxide reductase MsrA</fullName>
        <shortName evidence="4">Protein-methionine-S-oxide reductase</shortName>
        <ecNumber evidence="4">1.8.4.11</ecNumber>
    </recommendedName>
    <alternativeName>
        <fullName evidence="4">Peptide-methionine (S)-S-oxide reductase</fullName>
        <shortName evidence="4">Peptide Met(O) reductase</shortName>
    </alternativeName>
</protein>
<dbReference type="GO" id="GO:0008113">
    <property type="term" value="F:peptide-methionine (S)-S-oxide reductase activity"/>
    <property type="evidence" value="ECO:0007669"/>
    <property type="project" value="UniProtKB-UniRule"/>
</dbReference>
<evidence type="ECO:0000313" key="7">
    <source>
        <dbReference type="Proteomes" id="UP000247099"/>
    </source>
</evidence>
<dbReference type="Gene3D" id="3.30.1060.10">
    <property type="entry name" value="Peptide methionine sulphoxide reductase MsrA"/>
    <property type="match status" value="1"/>
</dbReference>
<evidence type="ECO:0000313" key="6">
    <source>
        <dbReference type="EMBL" id="PXA03129.1"/>
    </source>
</evidence>
<feature type="active site" evidence="4">
    <location>
        <position position="19"/>
    </location>
</feature>
<evidence type="ECO:0000256" key="4">
    <source>
        <dbReference type="HAMAP-Rule" id="MF_01401"/>
    </source>
</evidence>
<comment type="similarity">
    <text evidence="4">Belongs to the MsrA Met sulfoxide reductase family.</text>
</comment>
<gene>
    <name evidence="4 6" type="primary">msrA</name>
    <name evidence="6" type="ORF">DDZ13_13760</name>
</gene>
<dbReference type="InterPro" id="IPR002569">
    <property type="entry name" value="Met_Sox_Rdtase_MsrA_dom"/>
</dbReference>
<dbReference type="EMBL" id="QHJQ01000012">
    <property type="protein sequence ID" value="PXA03129.1"/>
    <property type="molecule type" value="Genomic_DNA"/>
</dbReference>
<dbReference type="PANTHER" id="PTHR43774:SF1">
    <property type="entry name" value="PEPTIDE METHIONINE SULFOXIDE REDUCTASE MSRA 2"/>
    <property type="match status" value="1"/>
</dbReference>
<reference evidence="6 7" key="1">
    <citation type="submission" date="2018-05" db="EMBL/GenBank/DDBJ databases">
        <title>Coraliomargarita sinensis sp. nov., isolated from a marine solar saltern.</title>
        <authorList>
            <person name="Zhou L.Y."/>
        </authorList>
    </citation>
    <scope>NUCLEOTIDE SEQUENCE [LARGE SCALE GENOMIC DNA]</scope>
    <source>
        <strain evidence="6 7">WN38</strain>
    </source>
</reference>
<evidence type="ECO:0000256" key="1">
    <source>
        <dbReference type="ARBA" id="ARBA00023002"/>
    </source>
</evidence>
<sequence length="176" mass="20073">MLSEEEKASLETATFGAGCFWCVEAVFENLDGVKSVESGYMGGETENPTYREVSMGNTGHAEVTRIYYDPKVISYKTLLDWLWRSHDPTTLNRQGADVGTQYRSAIFYHSDEQREIAEASKETAQSMFDSPIVTEITAASEFYIAEDYHQDYYKLNKSAPYCQMVIRPKLKKLDLE</sequence>
<dbReference type="OrthoDB" id="4174719at2"/>
<keyword evidence="7" id="KW-1185">Reference proteome</keyword>
<evidence type="ECO:0000256" key="3">
    <source>
        <dbReference type="ARBA" id="ARBA00048782"/>
    </source>
</evidence>
<dbReference type="AlphaFoldDB" id="A0A317ZH51"/>
<dbReference type="SUPFAM" id="SSF55068">
    <property type="entry name" value="Peptide methionine sulfoxide reductase"/>
    <property type="match status" value="1"/>
</dbReference>
<dbReference type="InterPro" id="IPR036509">
    <property type="entry name" value="Met_Sox_Rdtase_MsrA_sf"/>
</dbReference>
<name>A0A317ZH51_9BACT</name>
<comment type="catalytic activity">
    <reaction evidence="2 4">
        <text>L-methionyl-[protein] + [thioredoxin]-disulfide + H2O = L-methionyl-(S)-S-oxide-[protein] + [thioredoxin]-dithiol</text>
        <dbReference type="Rhea" id="RHEA:14217"/>
        <dbReference type="Rhea" id="RHEA-COMP:10698"/>
        <dbReference type="Rhea" id="RHEA-COMP:10700"/>
        <dbReference type="Rhea" id="RHEA-COMP:12313"/>
        <dbReference type="Rhea" id="RHEA-COMP:12315"/>
        <dbReference type="ChEBI" id="CHEBI:15377"/>
        <dbReference type="ChEBI" id="CHEBI:16044"/>
        <dbReference type="ChEBI" id="CHEBI:29950"/>
        <dbReference type="ChEBI" id="CHEBI:44120"/>
        <dbReference type="ChEBI" id="CHEBI:50058"/>
        <dbReference type="EC" id="1.8.4.11"/>
    </reaction>
</comment>
<dbReference type="Proteomes" id="UP000247099">
    <property type="component" value="Unassembled WGS sequence"/>
</dbReference>
<accession>A0A317ZH51</accession>
<evidence type="ECO:0000259" key="5">
    <source>
        <dbReference type="Pfam" id="PF01625"/>
    </source>
</evidence>
<feature type="domain" description="Peptide methionine sulphoxide reductase MsrA" evidence="5">
    <location>
        <begin position="12"/>
        <end position="163"/>
    </location>
</feature>
<dbReference type="NCBIfam" id="TIGR00401">
    <property type="entry name" value="msrA"/>
    <property type="match status" value="1"/>
</dbReference>
<dbReference type="InParanoid" id="A0A317ZH51"/>
<dbReference type="EC" id="1.8.4.11" evidence="4"/>
<dbReference type="HAMAP" id="MF_01401">
    <property type="entry name" value="MsrA"/>
    <property type="match status" value="1"/>
</dbReference>
<dbReference type="PANTHER" id="PTHR43774">
    <property type="entry name" value="PEPTIDE METHIONINE SULFOXIDE REDUCTASE"/>
    <property type="match status" value="1"/>
</dbReference>
<proteinExistence type="inferred from homology"/>
<dbReference type="Pfam" id="PF01625">
    <property type="entry name" value="PMSR"/>
    <property type="match status" value="1"/>
</dbReference>